<dbReference type="PANTHER" id="PTHR33908:SF3">
    <property type="entry name" value="UNDECAPRENYL PHOSPHATE-ALPHA-4-AMINO-4-DEOXY-L-ARABINOSE ARABINOSYL TRANSFERASE"/>
    <property type="match status" value="1"/>
</dbReference>
<dbReference type="GO" id="GO:0016757">
    <property type="term" value="F:glycosyltransferase activity"/>
    <property type="evidence" value="ECO:0007669"/>
    <property type="project" value="UniProtKB-KW"/>
</dbReference>
<feature type="transmembrane region" description="Helical" evidence="9">
    <location>
        <begin position="96"/>
        <end position="129"/>
    </location>
</feature>
<evidence type="ECO:0000256" key="2">
    <source>
        <dbReference type="ARBA" id="ARBA00022475"/>
    </source>
</evidence>
<proteinExistence type="predicted"/>
<dbReference type="EMBL" id="JBHTJA010000010">
    <property type="protein sequence ID" value="MFD0900313.1"/>
    <property type="molecule type" value="Genomic_DNA"/>
</dbReference>
<keyword evidence="5 9" id="KW-0812">Transmembrane</keyword>
<gene>
    <name evidence="12" type="ORF">ACFQ11_07915</name>
</gene>
<feature type="transmembrane region" description="Helical" evidence="9">
    <location>
        <begin position="387"/>
        <end position="409"/>
    </location>
</feature>
<evidence type="ECO:0000256" key="4">
    <source>
        <dbReference type="ARBA" id="ARBA00022679"/>
    </source>
</evidence>
<dbReference type="RefSeq" id="WP_378297280.1">
    <property type="nucleotide sequence ID" value="NZ_JBHTJA010000010.1"/>
</dbReference>
<name>A0ABW3EMZ0_9ACTN</name>
<evidence type="ECO:0000259" key="11">
    <source>
        <dbReference type="Pfam" id="PF24878"/>
    </source>
</evidence>
<protein>
    <submittedName>
        <fullName evidence="12">Glycosyltransferase family 39 protein</fullName>
        <ecNumber evidence="12">2.4.-.-</ecNumber>
    </submittedName>
</protein>
<feature type="domain" description="Glycosyltransferase RgtA/B/C/D-like" evidence="10">
    <location>
        <begin position="87"/>
        <end position="250"/>
    </location>
</feature>
<evidence type="ECO:0000256" key="1">
    <source>
        <dbReference type="ARBA" id="ARBA00004651"/>
    </source>
</evidence>
<feature type="domain" description="Putative mannosyltransferase YkcA/B-like C-terminal" evidence="11">
    <location>
        <begin position="540"/>
        <end position="629"/>
    </location>
</feature>
<evidence type="ECO:0000256" key="6">
    <source>
        <dbReference type="ARBA" id="ARBA00022989"/>
    </source>
</evidence>
<evidence type="ECO:0000256" key="5">
    <source>
        <dbReference type="ARBA" id="ARBA00022692"/>
    </source>
</evidence>
<feature type="transmembrane region" description="Helical" evidence="9">
    <location>
        <begin position="28"/>
        <end position="46"/>
    </location>
</feature>
<feature type="compositionally biased region" description="Pro residues" evidence="8">
    <location>
        <begin position="646"/>
        <end position="686"/>
    </location>
</feature>
<feature type="transmembrane region" description="Helical" evidence="9">
    <location>
        <begin position="329"/>
        <end position="348"/>
    </location>
</feature>
<dbReference type="Proteomes" id="UP001596972">
    <property type="component" value="Unassembled WGS sequence"/>
</dbReference>
<evidence type="ECO:0000256" key="7">
    <source>
        <dbReference type="ARBA" id="ARBA00023136"/>
    </source>
</evidence>
<comment type="subcellular location">
    <subcellularLocation>
        <location evidence="1">Cell membrane</location>
        <topology evidence="1">Multi-pass membrane protein</topology>
    </subcellularLocation>
</comment>
<evidence type="ECO:0000313" key="13">
    <source>
        <dbReference type="Proteomes" id="UP001596972"/>
    </source>
</evidence>
<feature type="transmembrane region" description="Helical" evidence="9">
    <location>
        <begin position="236"/>
        <end position="257"/>
    </location>
</feature>
<dbReference type="PANTHER" id="PTHR33908">
    <property type="entry name" value="MANNOSYLTRANSFERASE YKCB-RELATED"/>
    <property type="match status" value="1"/>
</dbReference>
<feature type="transmembrane region" description="Helical" evidence="9">
    <location>
        <begin position="447"/>
        <end position="464"/>
    </location>
</feature>
<comment type="caution">
    <text evidence="12">The sequence shown here is derived from an EMBL/GenBank/DDBJ whole genome shotgun (WGS) entry which is preliminary data.</text>
</comment>
<feature type="transmembrane region" description="Helical" evidence="9">
    <location>
        <begin position="360"/>
        <end position="381"/>
    </location>
</feature>
<dbReference type="InterPro" id="IPR050297">
    <property type="entry name" value="LipidA_mod_glycosyltrf_83"/>
</dbReference>
<reference evidence="13" key="1">
    <citation type="journal article" date="2019" name="Int. J. Syst. Evol. Microbiol.">
        <title>The Global Catalogue of Microorganisms (GCM) 10K type strain sequencing project: providing services to taxonomists for standard genome sequencing and annotation.</title>
        <authorList>
            <consortium name="The Broad Institute Genomics Platform"/>
            <consortium name="The Broad Institute Genome Sequencing Center for Infectious Disease"/>
            <person name="Wu L."/>
            <person name="Ma J."/>
        </authorList>
    </citation>
    <scope>NUCLEOTIDE SEQUENCE [LARGE SCALE GENOMIC DNA]</scope>
    <source>
        <strain evidence="13">JCM 31202</strain>
    </source>
</reference>
<keyword evidence="3 12" id="KW-0328">Glycosyltransferase</keyword>
<keyword evidence="4 12" id="KW-0808">Transferase</keyword>
<evidence type="ECO:0000256" key="9">
    <source>
        <dbReference type="SAM" id="Phobius"/>
    </source>
</evidence>
<feature type="transmembrane region" description="Helical" evidence="9">
    <location>
        <begin position="141"/>
        <end position="159"/>
    </location>
</feature>
<keyword evidence="7 9" id="KW-0472">Membrane</keyword>
<dbReference type="Pfam" id="PF13231">
    <property type="entry name" value="PMT_2"/>
    <property type="match status" value="1"/>
</dbReference>
<dbReference type="InterPro" id="IPR056785">
    <property type="entry name" value="YkcA/B-like_C"/>
</dbReference>
<evidence type="ECO:0000313" key="12">
    <source>
        <dbReference type="EMBL" id="MFD0900313.1"/>
    </source>
</evidence>
<evidence type="ECO:0000256" key="8">
    <source>
        <dbReference type="SAM" id="MobiDB-lite"/>
    </source>
</evidence>
<dbReference type="InterPro" id="IPR038731">
    <property type="entry name" value="RgtA/B/C-like"/>
</dbReference>
<dbReference type="EC" id="2.4.-.-" evidence="12"/>
<feature type="transmembrane region" description="Helical" evidence="9">
    <location>
        <begin position="211"/>
        <end position="229"/>
    </location>
</feature>
<organism evidence="12 13">
    <name type="scientific">Actinomadura sediminis</name>
    <dbReference type="NCBI Taxonomy" id="1038904"/>
    <lineage>
        <taxon>Bacteria</taxon>
        <taxon>Bacillati</taxon>
        <taxon>Actinomycetota</taxon>
        <taxon>Actinomycetes</taxon>
        <taxon>Streptosporangiales</taxon>
        <taxon>Thermomonosporaceae</taxon>
        <taxon>Actinomadura</taxon>
    </lineage>
</organism>
<dbReference type="Pfam" id="PF24878">
    <property type="entry name" value="YkcB_C"/>
    <property type="match status" value="1"/>
</dbReference>
<feature type="region of interest" description="Disordered" evidence="8">
    <location>
        <begin position="636"/>
        <end position="705"/>
    </location>
</feature>
<evidence type="ECO:0000259" key="10">
    <source>
        <dbReference type="Pfam" id="PF13231"/>
    </source>
</evidence>
<accession>A0ABW3EMZ0</accession>
<sequence>MRTESARPGARARADEGAAPAHRRLTSLWWAGMAGCLAVALALRTWHTADDVGLGNSYYTATALSMSKDWVSFLTGSLDTGHFITMDKPPVGLWPSAVLIGVFGVNWATVFLPNAVAGTASVLVLALAVREGGGDSPAARATALLAALGLAVSPINVAIERDNNPDAMLLLVTLLAAWLTLRAIRRGRLRPLLGAGALVGLGFDIKYLEAYVVLPALALAWLVAGAVPIRRRIGWLAAAAVPLVAVSAAWPVLFRLVPSGERPWVGNSTDGTVASRIGQIFQQHLQTKTGARPDDMGAQIVHAFETGQAFHAGQAGAARLFDGVLADQVSWWLPLAVVGAVTVAYDLRRRSGGPDGPSPWAGWALWTGWAVCAWGVFSFMQGVLHPYYTSLLVPALAALAAAGLVTAWSAWRRGEAFGIAALAAHVLAAAAWAAWVLHDTSAQYPGWLPPVVITAGVLAAAALASPRGVTAVAAAAAAATAVAALAAPLVWSVKTTQTRLLGINPLANQDGRFRLAGLPPPVGEGILGVIEGSRHVDPALLGYLIRNQGDARWIVAVPSGLQGAPMIIASDGRPVLAMGGFDGSNPTPTPERFRRLVADGDIRFVLASPPGPGFTGFGSGPSAQVSAWALEACRPVDPRTGRAPQGGPPQGAPPQGAPPQGAPPQGTPPQGTPPQGAPPQGGPPQGGPQGGPPGLILLDCVGAAA</sequence>
<keyword evidence="6 9" id="KW-1133">Transmembrane helix</keyword>
<keyword evidence="13" id="KW-1185">Reference proteome</keyword>
<feature type="transmembrane region" description="Helical" evidence="9">
    <location>
        <begin position="471"/>
        <end position="491"/>
    </location>
</feature>
<feature type="transmembrane region" description="Helical" evidence="9">
    <location>
        <begin position="165"/>
        <end position="181"/>
    </location>
</feature>
<feature type="transmembrane region" description="Helical" evidence="9">
    <location>
        <begin position="416"/>
        <end position="435"/>
    </location>
</feature>
<keyword evidence="2" id="KW-1003">Cell membrane</keyword>
<evidence type="ECO:0000256" key="3">
    <source>
        <dbReference type="ARBA" id="ARBA00022676"/>
    </source>
</evidence>